<dbReference type="InterPro" id="IPR039104">
    <property type="entry name" value="6PGL"/>
</dbReference>
<evidence type="ECO:0000313" key="4">
    <source>
        <dbReference type="Proteomes" id="UP000601435"/>
    </source>
</evidence>
<dbReference type="PANTHER" id="PTHR11054:SF0">
    <property type="entry name" value="6-PHOSPHOGLUCONOLACTONASE"/>
    <property type="match status" value="1"/>
</dbReference>
<gene>
    <name evidence="3" type="primary">PGL3</name>
    <name evidence="3" type="ORF">SNEC2469_LOCUS15435</name>
</gene>
<feature type="compositionally biased region" description="Basic and acidic residues" evidence="1">
    <location>
        <begin position="146"/>
        <end position="161"/>
    </location>
</feature>
<evidence type="ECO:0000256" key="1">
    <source>
        <dbReference type="SAM" id="MobiDB-lite"/>
    </source>
</evidence>
<dbReference type="GO" id="GO:0005975">
    <property type="term" value="P:carbohydrate metabolic process"/>
    <property type="evidence" value="ECO:0007669"/>
    <property type="project" value="InterPro"/>
</dbReference>
<dbReference type="PANTHER" id="PTHR11054">
    <property type="entry name" value="6-PHOSPHOGLUCONOLACTONASE"/>
    <property type="match status" value="1"/>
</dbReference>
<organism evidence="3 4">
    <name type="scientific">Symbiodinium necroappetens</name>
    <dbReference type="NCBI Taxonomy" id="1628268"/>
    <lineage>
        <taxon>Eukaryota</taxon>
        <taxon>Sar</taxon>
        <taxon>Alveolata</taxon>
        <taxon>Dinophyceae</taxon>
        <taxon>Suessiales</taxon>
        <taxon>Symbiodiniaceae</taxon>
        <taxon>Symbiodinium</taxon>
    </lineage>
</organism>
<evidence type="ECO:0000313" key="3">
    <source>
        <dbReference type="EMBL" id="CAE7536599.1"/>
    </source>
</evidence>
<proteinExistence type="predicted"/>
<dbReference type="AlphaFoldDB" id="A0A812TPZ5"/>
<dbReference type="Pfam" id="PF01182">
    <property type="entry name" value="Glucosamine_iso"/>
    <property type="match status" value="1"/>
</dbReference>
<dbReference type="EMBL" id="CAJNJA010025040">
    <property type="protein sequence ID" value="CAE7536599.1"/>
    <property type="molecule type" value="Genomic_DNA"/>
</dbReference>
<name>A0A812TPZ5_9DINO</name>
<dbReference type="InterPro" id="IPR037171">
    <property type="entry name" value="NagB/RpiA_transferase-like"/>
</dbReference>
<evidence type="ECO:0000259" key="2">
    <source>
        <dbReference type="Pfam" id="PF01182"/>
    </source>
</evidence>
<dbReference type="InterPro" id="IPR006148">
    <property type="entry name" value="Glc/Gal-6P_isomerase"/>
</dbReference>
<reference evidence="3" key="1">
    <citation type="submission" date="2021-02" db="EMBL/GenBank/DDBJ databases">
        <authorList>
            <person name="Dougan E. K."/>
            <person name="Rhodes N."/>
            <person name="Thang M."/>
            <person name="Chan C."/>
        </authorList>
    </citation>
    <scope>NUCLEOTIDE SEQUENCE</scope>
</reference>
<feature type="domain" description="Glucosamine/galactosamine-6-phosphate isomerase" evidence="2">
    <location>
        <begin position="4"/>
        <end position="129"/>
    </location>
</feature>
<dbReference type="SUPFAM" id="SSF100950">
    <property type="entry name" value="NagB/RpiA/CoA transferase-like"/>
    <property type="match status" value="1"/>
</dbReference>
<keyword evidence="4" id="KW-1185">Reference proteome</keyword>
<accession>A0A812TPZ5</accession>
<feature type="region of interest" description="Disordered" evidence="1">
    <location>
        <begin position="138"/>
        <end position="161"/>
    </location>
</feature>
<protein>
    <submittedName>
        <fullName evidence="3">PGL3 protein</fullName>
    </submittedName>
</protein>
<comment type="caution">
    <text evidence="3">The sequence shown here is derived from an EMBL/GenBank/DDBJ whole genome shotgun (WGS) entry which is preliminary data.</text>
</comment>
<dbReference type="Gene3D" id="3.40.50.1360">
    <property type="match status" value="1"/>
</dbReference>
<dbReference type="OrthoDB" id="432544at2759"/>
<dbReference type="Proteomes" id="UP000601435">
    <property type="component" value="Unassembled WGS sequence"/>
</dbReference>
<sequence>MRVITMGGSAEGEAEAAHYEAELRALPESTLPRSSGLPVFDLCLIGVGDDGHFESLYPDREEIADASGRWVLAVDMKSPPTITLSPAAMMSSKKVLVASAGVSEKYPMGKSEAMKKAIEGMEGPRAFPASPQIYGMLPSRRGGRLLPERRLPELSAEAMRR</sequence>